<evidence type="ECO:0000313" key="1">
    <source>
        <dbReference type="EMBL" id="JAD65021.1"/>
    </source>
</evidence>
<organism evidence="1">
    <name type="scientific">Arundo donax</name>
    <name type="common">Giant reed</name>
    <name type="synonym">Donax arundinaceus</name>
    <dbReference type="NCBI Taxonomy" id="35708"/>
    <lineage>
        <taxon>Eukaryota</taxon>
        <taxon>Viridiplantae</taxon>
        <taxon>Streptophyta</taxon>
        <taxon>Embryophyta</taxon>
        <taxon>Tracheophyta</taxon>
        <taxon>Spermatophyta</taxon>
        <taxon>Magnoliopsida</taxon>
        <taxon>Liliopsida</taxon>
        <taxon>Poales</taxon>
        <taxon>Poaceae</taxon>
        <taxon>PACMAD clade</taxon>
        <taxon>Arundinoideae</taxon>
        <taxon>Arundineae</taxon>
        <taxon>Arundo</taxon>
    </lineage>
</organism>
<reference evidence="1" key="1">
    <citation type="submission" date="2014-09" db="EMBL/GenBank/DDBJ databases">
        <authorList>
            <person name="Magalhaes I.L.F."/>
            <person name="Oliveira U."/>
            <person name="Santos F.R."/>
            <person name="Vidigal T.H.D.A."/>
            <person name="Brescovit A.D."/>
            <person name="Santos A.J."/>
        </authorList>
    </citation>
    <scope>NUCLEOTIDE SEQUENCE</scope>
    <source>
        <tissue evidence="1">Shoot tissue taken approximately 20 cm above the soil surface</tissue>
    </source>
</reference>
<name>A0A0A9BNT1_ARUDO</name>
<dbReference type="EMBL" id="GBRH01232874">
    <property type="protein sequence ID" value="JAD65021.1"/>
    <property type="molecule type" value="Transcribed_RNA"/>
</dbReference>
<accession>A0A0A9BNT1</accession>
<sequence>MHTQAYSSRGIYKKERKVISERTRQQELCVSTSHWLHCYC</sequence>
<reference evidence="1" key="2">
    <citation type="journal article" date="2015" name="Data Brief">
        <title>Shoot transcriptome of the giant reed, Arundo donax.</title>
        <authorList>
            <person name="Barrero R.A."/>
            <person name="Guerrero F.D."/>
            <person name="Moolhuijzen P."/>
            <person name="Goolsby J.A."/>
            <person name="Tidwell J."/>
            <person name="Bellgard S.E."/>
            <person name="Bellgard M.I."/>
        </authorList>
    </citation>
    <scope>NUCLEOTIDE SEQUENCE</scope>
    <source>
        <tissue evidence="1">Shoot tissue taken approximately 20 cm above the soil surface</tissue>
    </source>
</reference>
<dbReference type="AlphaFoldDB" id="A0A0A9BNT1"/>
<proteinExistence type="predicted"/>
<protein>
    <submittedName>
        <fullName evidence="1">Uncharacterized protein</fullName>
    </submittedName>
</protein>